<evidence type="ECO:0000313" key="3">
    <source>
        <dbReference type="Proteomes" id="UP001501176"/>
    </source>
</evidence>
<name>A0ABN0TMC1_9BURK</name>
<organism evidence="2 3">
    <name type="scientific">Castellaniella daejeonensis</name>
    <dbReference type="NCBI Taxonomy" id="659013"/>
    <lineage>
        <taxon>Bacteria</taxon>
        <taxon>Pseudomonadati</taxon>
        <taxon>Pseudomonadota</taxon>
        <taxon>Betaproteobacteria</taxon>
        <taxon>Burkholderiales</taxon>
        <taxon>Alcaligenaceae</taxon>
        <taxon>Castellaniella</taxon>
    </lineage>
</organism>
<protein>
    <submittedName>
        <fullName evidence="2">Uncharacterized protein</fullName>
    </submittedName>
</protein>
<feature type="compositionally biased region" description="Low complexity" evidence="1">
    <location>
        <begin position="28"/>
        <end position="49"/>
    </location>
</feature>
<reference evidence="2 3" key="1">
    <citation type="journal article" date="2019" name="Int. J. Syst. Evol. Microbiol.">
        <title>The Global Catalogue of Microorganisms (GCM) 10K type strain sequencing project: providing services to taxonomists for standard genome sequencing and annotation.</title>
        <authorList>
            <consortium name="The Broad Institute Genomics Platform"/>
            <consortium name="The Broad Institute Genome Sequencing Center for Infectious Disease"/>
            <person name="Wu L."/>
            <person name="Ma J."/>
        </authorList>
    </citation>
    <scope>NUCLEOTIDE SEQUENCE [LARGE SCALE GENOMIC DNA]</scope>
    <source>
        <strain evidence="2 3">JCM 16240</strain>
    </source>
</reference>
<comment type="caution">
    <text evidence="2">The sequence shown here is derived from an EMBL/GenBank/DDBJ whole genome shotgun (WGS) entry which is preliminary data.</text>
</comment>
<keyword evidence="3" id="KW-1185">Reference proteome</keyword>
<evidence type="ECO:0000313" key="2">
    <source>
        <dbReference type="EMBL" id="GAA0225374.1"/>
    </source>
</evidence>
<proteinExistence type="predicted"/>
<accession>A0ABN0TMC1</accession>
<evidence type="ECO:0000256" key="1">
    <source>
        <dbReference type="SAM" id="MobiDB-lite"/>
    </source>
</evidence>
<gene>
    <name evidence="2" type="ORF">GCM10009125_12910</name>
</gene>
<feature type="region of interest" description="Disordered" evidence="1">
    <location>
        <begin position="1"/>
        <end position="63"/>
    </location>
</feature>
<dbReference type="EMBL" id="BAAAFN010000009">
    <property type="protein sequence ID" value="GAA0225374.1"/>
    <property type="molecule type" value="Genomic_DNA"/>
</dbReference>
<sequence length="63" mass="6759">MVHPGTALMQARPTGDLRGRPGPESLPARRTAAPGTATQAQRASRQAARSRTEKLARELLNPE</sequence>
<dbReference type="Proteomes" id="UP001501176">
    <property type="component" value="Unassembled WGS sequence"/>
</dbReference>